<accession>A0ABY2RVH8</accession>
<evidence type="ECO:0000313" key="3">
    <source>
        <dbReference type="Proteomes" id="UP000309992"/>
    </source>
</evidence>
<evidence type="ECO:0000313" key="2">
    <source>
        <dbReference type="EMBL" id="TKG60461.1"/>
    </source>
</evidence>
<organism evidence="2 3">
    <name type="scientific">Prauserella endophytica</name>
    <dbReference type="NCBI Taxonomy" id="1592324"/>
    <lineage>
        <taxon>Bacteria</taxon>
        <taxon>Bacillati</taxon>
        <taxon>Actinomycetota</taxon>
        <taxon>Actinomycetes</taxon>
        <taxon>Pseudonocardiales</taxon>
        <taxon>Pseudonocardiaceae</taxon>
        <taxon>Prauserella</taxon>
        <taxon>Prauserella coralliicola group</taxon>
    </lineage>
</organism>
<dbReference type="NCBIfam" id="NF047428">
    <property type="entry name" value="ribo_Myco_bL37"/>
    <property type="match status" value="1"/>
</dbReference>
<gene>
    <name evidence="2" type="ORF">FCN18_35430</name>
</gene>
<comment type="caution">
    <text evidence="2">The sequence shown here is derived from an EMBL/GenBank/DDBJ whole genome shotgun (WGS) entry which is preliminary data.</text>
</comment>
<sequence length="77" mass="8178">MAYSTTERHPRSRCAGHAPPSAIQPERGALGTPLAGSVTPHDTLDGASHGGVNMSKRARKRRDRKKNGANHGKKPNA</sequence>
<dbReference type="InterPro" id="IPR058090">
    <property type="entry name" value="bL37_actino"/>
</dbReference>
<feature type="region of interest" description="Disordered" evidence="1">
    <location>
        <begin position="1"/>
        <end position="77"/>
    </location>
</feature>
<proteinExistence type="predicted"/>
<keyword evidence="3" id="KW-1185">Reference proteome</keyword>
<evidence type="ECO:0000256" key="1">
    <source>
        <dbReference type="SAM" id="MobiDB-lite"/>
    </source>
</evidence>
<protein>
    <submittedName>
        <fullName evidence="2">Uncharacterized protein</fullName>
    </submittedName>
</protein>
<name>A0ABY2RVH8_9PSEU</name>
<dbReference type="Proteomes" id="UP000309992">
    <property type="component" value="Unassembled WGS sequence"/>
</dbReference>
<feature type="compositionally biased region" description="Basic residues" evidence="1">
    <location>
        <begin position="56"/>
        <end position="77"/>
    </location>
</feature>
<reference evidence="2 3" key="1">
    <citation type="journal article" date="2015" name="Antonie Van Leeuwenhoek">
        <title>Prauserella endophytica sp. nov., an endophytic actinobacterium isolated from Tamarix taklamakanensis.</title>
        <authorList>
            <person name="Liu J.M."/>
            <person name="Habden X."/>
            <person name="Guo L."/>
            <person name="Tuo L."/>
            <person name="Jiang Z.K."/>
            <person name="Liu S.W."/>
            <person name="Liu X.F."/>
            <person name="Chen L."/>
            <person name="Li R.F."/>
            <person name="Zhang Y.Q."/>
            <person name="Sun C.H."/>
        </authorList>
    </citation>
    <scope>NUCLEOTIDE SEQUENCE [LARGE SCALE GENOMIC DNA]</scope>
    <source>
        <strain evidence="2 3">CGMCC 4.7182</strain>
    </source>
</reference>
<dbReference type="EMBL" id="SWMS01000037">
    <property type="protein sequence ID" value="TKG60461.1"/>
    <property type="molecule type" value="Genomic_DNA"/>
</dbReference>
<dbReference type="Pfam" id="PF26427">
    <property type="entry name" value="HR_L37"/>
    <property type="match status" value="1"/>
</dbReference>